<proteinExistence type="predicted"/>
<reference evidence="4" key="4">
    <citation type="journal article" date="2022" name="Microb. Genom.">
        <title>A global pangenome for the wheat fungal pathogen Pyrenophora tritici-repentis and prediction of effector protein structural homology.</title>
        <authorList>
            <person name="Moolhuijzen P.M."/>
            <person name="See P.T."/>
            <person name="Shi G."/>
            <person name="Powell H.R."/>
            <person name="Cockram J."/>
            <person name="Jorgensen L.N."/>
            <person name="Benslimane H."/>
            <person name="Strelkov S.E."/>
            <person name="Turner J."/>
            <person name="Liu Z."/>
            <person name="Moffat C.S."/>
        </authorList>
    </citation>
    <scope>NUCLEOTIDE SEQUENCE [LARGE SCALE GENOMIC DNA]</scope>
</reference>
<accession>A0A2W1DQN4</accession>
<keyword evidence="4" id="KW-1185">Reference proteome</keyword>
<dbReference type="Proteomes" id="UP000245464">
    <property type="component" value="Chromosome 3"/>
</dbReference>
<organism evidence="1 3">
    <name type="scientific">Pyrenophora tritici-repentis</name>
    <dbReference type="NCBI Taxonomy" id="45151"/>
    <lineage>
        <taxon>Eukaryota</taxon>
        <taxon>Fungi</taxon>
        <taxon>Dikarya</taxon>
        <taxon>Ascomycota</taxon>
        <taxon>Pezizomycotina</taxon>
        <taxon>Dothideomycetes</taxon>
        <taxon>Pleosporomycetidae</taxon>
        <taxon>Pleosporales</taxon>
        <taxon>Pleosporineae</taxon>
        <taxon>Pleosporaceae</taxon>
        <taxon>Pyrenophora</taxon>
    </lineage>
</organism>
<evidence type="ECO:0000313" key="2">
    <source>
        <dbReference type="EMBL" id="KAI1516020.1"/>
    </source>
</evidence>
<evidence type="ECO:0000313" key="3">
    <source>
        <dbReference type="Proteomes" id="UP000245464"/>
    </source>
</evidence>
<dbReference type="Proteomes" id="UP000249757">
    <property type="component" value="Unassembled WGS sequence"/>
</dbReference>
<reference evidence="2" key="3">
    <citation type="journal article" date="2022" name="bioRxiv">
        <title>A global pangenome for the wheat fungal pathogen Pyrenophora tritici-repentis and prediction of effector protein structural homology.</title>
        <authorList>
            <person name="Moolhuijzen P."/>
            <person name="See P.T."/>
            <person name="Shi G."/>
            <person name="Powell H.R."/>
            <person name="Cockram J."/>
            <person name="Jorgensen L.N."/>
            <person name="Benslimane H."/>
            <person name="Strelkov S.E."/>
            <person name="Turner J."/>
            <person name="Liu Z."/>
            <person name="Moffat C.S."/>
        </authorList>
    </citation>
    <scope>NUCLEOTIDE SEQUENCE</scope>
    <source>
        <strain evidence="2">86-124</strain>
    </source>
</reference>
<name>A0A2W1DQN4_9PLEO</name>
<evidence type="ECO:0000313" key="1">
    <source>
        <dbReference type="EMBL" id="KAF7573707.1"/>
    </source>
</evidence>
<reference evidence="2" key="2">
    <citation type="submission" date="2021-05" db="EMBL/GenBank/DDBJ databases">
        <authorList>
            <person name="Moolhuijzen P.M."/>
            <person name="Moffat C.S."/>
        </authorList>
    </citation>
    <scope>NUCLEOTIDE SEQUENCE</scope>
    <source>
        <strain evidence="2">86-124</strain>
    </source>
</reference>
<dbReference type="AlphaFoldDB" id="A0A2W1DQN4"/>
<dbReference type="EMBL" id="NRDI02000005">
    <property type="protein sequence ID" value="KAI1516020.1"/>
    <property type="molecule type" value="Genomic_DNA"/>
</dbReference>
<sequence length="65" mass="6691">MSAGCGLALAFTDAAVPPAGDVASSGNAICTNMLVADLQANLALVELCFYKIKAIYVNRSIAEEI</sequence>
<dbReference type="EMBL" id="NQIK02000003">
    <property type="protein sequence ID" value="KAF7573707.1"/>
    <property type="molecule type" value="Genomic_DNA"/>
</dbReference>
<comment type="caution">
    <text evidence="1">The sequence shown here is derived from an EMBL/GenBank/DDBJ whole genome shotgun (WGS) entry which is preliminary data.</text>
</comment>
<gene>
    <name evidence="2" type="ORF">Ptr86124_004557</name>
    <name evidence="1" type="ORF">PtrM4_086120</name>
</gene>
<protein>
    <submittedName>
        <fullName evidence="1">Uncharacterized protein</fullName>
    </submittedName>
</protein>
<evidence type="ECO:0000313" key="4">
    <source>
        <dbReference type="Proteomes" id="UP000249757"/>
    </source>
</evidence>
<reference evidence="1" key="1">
    <citation type="journal article" date="2018" name="BMC Genomics">
        <title>Comparative genomics of the wheat fungal pathogen Pyrenophora tritici-repentis reveals chromosomal variations and genome plasticity.</title>
        <authorList>
            <person name="Moolhuijzen P."/>
            <person name="See P.T."/>
            <person name="Hane J.K."/>
            <person name="Shi G."/>
            <person name="Liu Z."/>
            <person name="Oliver R.P."/>
            <person name="Moffat C.S."/>
        </authorList>
    </citation>
    <scope>NUCLEOTIDE SEQUENCE [LARGE SCALE GENOMIC DNA]</scope>
    <source>
        <strain evidence="1">M4</strain>
    </source>
</reference>